<accession>A0A8S5MN18</accession>
<sequence length="39" mass="4504">MKKCLHYRVWCGNIHTLIQRSRANRASGNQGQGFKNESN</sequence>
<reference evidence="1" key="1">
    <citation type="journal article" date="2021" name="Proc. Natl. Acad. Sci. U.S.A.">
        <title>A Catalog of Tens of Thousands of Viruses from Human Metagenomes Reveals Hidden Associations with Chronic Diseases.</title>
        <authorList>
            <person name="Tisza M.J."/>
            <person name="Buck C.B."/>
        </authorList>
    </citation>
    <scope>NUCLEOTIDE SEQUENCE</scope>
    <source>
        <strain evidence="1">CtPSW2</strain>
    </source>
</reference>
<organism evidence="1">
    <name type="scientific">Myoviridae sp. ctPSW2</name>
    <dbReference type="NCBI Taxonomy" id="2826648"/>
    <lineage>
        <taxon>Viruses</taxon>
        <taxon>Duplodnaviria</taxon>
        <taxon>Heunggongvirae</taxon>
        <taxon>Uroviricota</taxon>
        <taxon>Caudoviricetes</taxon>
    </lineage>
</organism>
<dbReference type="EMBL" id="BK014940">
    <property type="protein sequence ID" value="DAD83705.1"/>
    <property type="molecule type" value="Genomic_DNA"/>
</dbReference>
<proteinExistence type="predicted"/>
<evidence type="ECO:0000313" key="1">
    <source>
        <dbReference type="EMBL" id="DAD83705.1"/>
    </source>
</evidence>
<name>A0A8S5MN18_9CAUD</name>
<protein>
    <submittedName>
        <fullName evidence="1">Uncharacterized protein</fullName>
    </submittedName>
</protein>